<dbReference type="Proteomes" id="UP000521578">
    <property type="component" value="Unassembled WGS sequence"/>
</dbReference>
<dbReference type="PANTHER" id="PTHR40389">
    <property type="entry name" value="ENDOGENOUS RETROVIRUS GROUP K MEMBER 24 GAG POLYPROTEIN-RELATED"/>
    <property type="match status" value="1"/>
</dbReference>
<dbReference type="Pfam" id="PF14787">
    <property type="entry name" value="zf-CCHC_5"/>
    <property type="match status" value="1"/>
</dbReference>
<gene>
    <name evidence="5" type="primary">Ervk6_1</name>
    <name evidence="5" type="ORF">MENNOV_R16106</name>
</gene>
<organism evidence="5">
    <name type="scientific">Menura novaehollandiae</name>
    <name type="common">superb lyrebird</name>
    <dbReference type="NCBI Taxonomy" id="47692"/>
    <lineage>
        <taxon>Eukaryota</taxon>
        <taxon>Metazoa</taxon>
        <taxon>Chordata</taxon>
        <taxon>Craniata</taxon>
        <taxon>Vertebrata</taxon>
        <taxon>Euteleostomi</taxon>
        <taxon>Archelosauria</taxon>
        <taxon>Archosauria</taxon>
        <taxon>Dinosauria</taxon>
        <taxon>Saurischia</taxon>
        <taxon>Theropoda</taxon>
        <taxon>Coelurosauria</taxon>
        <taxon>Aves</taxon>
        <taxon>Neognathae</taxon>
        <taxon>Neoaves</taxon>
        <taxon>Telluraves</taxon>
        <taxon>Australaves</taxon>
        <taxon>Passeriformes</taxon>
        <taxon>Menuridae</taxon>
        <taxon>Menura</taxon>
    </lineage>
</organism>
<dbReference type="GO" id="GO:0003676">
    <property type="term" value="F:nucleic acid binding"/>
    <property type="evidence" value="ECO:0007669"/>
    <property type="project" value="InterPro"/>
</dbReference>
<evidence type="ECO:0000256" key="2">
    <source>
        <dbReference type="PROSITE-ProRule" id="PRU00047"/>
    </source>
</evidence>
<keyword evidence="1" id="KW-0449">Lipoprotein</keyword>
<evidence type="ECO:0000256" key="1">
    <source>
        <dbReference type="ARBA" id="ARBA00022707"/>
    </source>
</evidence>
<dbReference type="GO" id="GO:0008270">
    <property type="term" value="F:zinc ion binding"/>
    <property type="evidence" value="ECO:0007669"/>
    <property type="project" value="UniProtKB-KW"/>
</dbReference>
<dbReference type="InterPro" id="IPR001878">
    <property type="entry name" value="Znf_CCHC"/>
</dbReference>
<name>A0AA97MZE0_9PASS</name>
<keyword evidence="2" id="KW-0863">Zinc-finger</keyword>
<evidence type="ECO:0000256" key="3">
    <source>
        <dbReference type="SAM" id="MobiDB-lite"/>
    </source>
</evidence>
<evidence type="ECO:0000313" key="5">
    <source>
        <dbReference type="EMBL" id="NXE99865.1"/>
    </source>
</evidence>
<keyword evidence="1" id="KW-0519">Myristate</keyword>
<feature type="non-terminal residue" evidence="5">
    <location>
        <position position="127"/>
    </location>
</feature>
<feature type="domain" description="CCHC-type" evidence="4">
    <location>
        <begin position="48"/>
        <end position="64"/>
    </location>
</feature>
<keyword evidence="6" id="KW-1185">Reference proteome</keyword>
<dbReference type="InterPro" id="IPR036875">
    <property type="entry name" value="Znf_CCHC_sf"/>
</dbReference>
<evidence type="ECO:0000313" key="6">
    <source>
        <dbReference type="Proteomes" id="UP000521578"/>
    </source>
</evidence>
<dbReference type="PANTHER" id="PTHR40389:SF2">
    <property type="entry name" value="ENDOGENOUS RETROVIRUS GROUP K MEMBER 24 GAG POLYPROTEIN-RELATED"/>
    <property type="match status" value="1"/>
</dbReference>
<comment type="caution">
    <text evidence="5">The sequence shown here is derived from an EMBL/GenBank/DDBJ whole genome shotgun (WGS) entry which is preliminary data.</text>
</comment>
<dbReference type="PROSITE" id="PS50158">
    <property type="entry name" value="ZF_CCHC"/>
    <property type="match status" value="1"/>
</dbReference>
<reference evidence="5" key="1">
    <citation type="submission" date="2022-12" db="EMBL/GenBank/DDBJ databases">
        <title>Bird 10,000 Genomes (B10K) Project - Family phase.</title>
        <authorList>
            <person name="Zhang G."/>
        </authorList>
    </citation>
    <scope>NUCLEOTIDE SEQUENCE</scope>
    <source>
        <strain evidence="5">B10K-CU-030-46</strain>
        <tissue evidence="5">Muscle</tissue>
    </source>
</reference>
<feature type="non-terminal residue" evidence="5">
    <location>
        <position position="1"/>
    </location>
</feature>
<proteinExistence type="predicted"/>
<protein>
    <submittedName>
        <fullName evidence="5">GAK6 protein</fullName>
    </submittedName>
</protein>
<sequence length="127" mass="13829">LDPIRNGPGVTLNDFIKACAHVGTKQFKADLLATVLAQQLQVARAAIRCFGCGEEGHVRKQCPKTDLENKNPNKPCPRCKKGLHWSNHCGSKFDKEGNPLPKSGNSKRGVRSGAPQQNRTQMQALVA</sequence>
<feature type="region of interest" description="Disordered" evidence="3">
    <location>
        <begin position="90"/>
        <end position="127"/>
    </location>
</feature>
<accession>A0AA97MZE0</accession>
<keyword evidence="2" id="KW-0479">Metal-binding</keyword>
<evidence type="ECO:0000259" key="4">
    <source>
        <dbReference type="PROSITE" id="PS50158"/>
    </source>
</evidence>
<dbReference type="AlphaFoldDB" id="A0AA97MZE0"/>
<dbReference type="Pfam" id="PF00098">
    <property type="entry name" value="zf-CCHC"/>
    <property type="match status" value="1"/>
</dbReference>
<dbReference type="SMART" id="SM00343">
    <property type="entry name" value="ZnF_C2HC"/>
    <property type="match status" value="2"/>
</dbReference>
<dbReference type="Gene3D" id="4.10.60.10">
    <property type="entry name" value="Zinc finger, CCHC-type"/>
    <property type="match status" value="1"/>
</dbReference>
<dbReference type="SUPFAM" id="SSF57756">
    <property type="entry name" value="Retrovirus zinc finger-like domains"/>
    <property type="match status" value="2"/>
</dbReference>
<feature type="compositionally biased region" description="Polar residues" evidence="3">
    <location>
        <begin position="114"/>
        <end position="127"/>
    </location>
</feature>
<keyword evidence="2" id="KW-0862">Zinc</keyword>
<dbReference type="EMBL" id="VWPS01001059">
    <property type="protein sequence ID" value="NXE99865.1"/>
    <property type="molecule type" value="Genomic_DNA"/>
</dbReference>
<dbReference type="InterPro" id="IPR050195">
    <property type="entry name" value="Primate_lentivir_Gag_pol-like"/>
</dbReference>